<keyword evidence="3 7" id="KW-0347">Helicase</keyword>
<dbReference type="Pfam" id="PF00270">
    <property type="entry name" value="DEAD"/>
    <property type="match status" value="1"/>
</dbReference>
<dbReference type="Pfam" id="PF00271">
    <property type="entry name" value="Helicase_C"/>
    <property type="match status" value="1"/>
</dbReference>
<dbReference type="EC" id="3.6.4.13" evidence="7"/>
<dbReference type="PROSITE" id="PS51194">
    <property type="entry name" value="HELICASE_CTER"/>
    <property type="match status" value="1"/>
</dbReference>
<reference evidence="12" key="1">
    <citation type="submission" date="2015-11" db="EMBL/GenBank/DDBJ databases">
        <title>De novo transcriptome assembly of four potential Pierce s Disease insect vectors from Arizona vineyards.</title>
        <authorList>
            <person name="Tassone E.E."/>
        </authorList>
    </citation>
    <scope>NUCLEOTIDE SEQUENCE</scope>
</reference>
<dbReference type="SMART" id="SM00487">
    <property type="entry name" value="DEXDc"/>
    <property type="match status" value="1"/>
</dbReference>
<dbReference type="SUPFAM" id="SSF52540">
    <property type="entry name" value="P-loop containing nucleoside triphosphate hydrolases"/>
    <property type="match status" value="2"/>
</dbReference>
<evidence type="ECO:0000256" key="7">
    <source>
        <dbReference type="RuleBase" id="RU365068"/>
    </source>
</evidence>
<evidence type="ECO:0000256" key="3">
    <source>
        <dbReference type="ARBA" id="ARBA00022806"/>
    </source>
</evidence>
<feature type="compositionally biased region" description="Acidic residues" evidence="8">
    <location>
        <begin position="206"/>
        <end position="221"/>
    </location>
</feature>
<proteinExistence type="inferred from homology"/>
<dbReference type="GO" id="GO:0003724">
    <property type="term" value="F:RNA helicase activity"/>
    <property type="evidence" value="ECO:0007669"/>
    <property type="project" value="UniProtKB-EC"/>
</dbReference>
<comment type="function">
    <text evidence="7">RNA helicase.</text>
</comment>
<dbReference type="PROSITE" id="PS51195">
    <property type="entry name" value="Q_MOTIF"/>
    <property type="match status" value="1"/>
</dbReference>
<keyword evidence="1 7" id="KW-0547">Nucleotide-binding</keyword>
<dbReference type="SMART" id="SM00490">
    <property type="entry name" value="HELICc"/>
    <property type="match status" value="1"/>
</dbReference>
<feature type="domain" description="Helicase C-terminal" evidence="10">
    <location>
        <begin position="443"/>
        <end position="588"/>
    </location>
</feature>
<feature type="region of interest" description="Disordered" evidence="8">
    <location>
        <begin position="694"/>
        <end position="725"/>
    </location>
</feature>
<evidence type="ECO:0000259" key="9">
    <source>
        <dbReference type="PROSITE" id="PS51192"/>
    </source>
</evidence>
<feature type="region of interest" description="Disordered" evidence="8">
    <location>
        <begin position="199"/>
        <end position="221"/>
    </location>
</feature>
<evidence type="ECO:0000256" key="4">
    <source>
        <dbReference type="ARBA" id="ARBA00022840"/>
    </source>
</evidence>
<comment type="similarity">
    <text evidence="7">Belongs to the DEAD box helicase family.</text>
</comment>
<comment type="catalytic activity">
    <reaction evidence="7">
        <text>ATP + H2O = ADP + phosphate + H(+)</text>
        <dbReference type="Rhea" id="RHEA:13065"/>
        <dbReference type="ChEBI" id="CHEBI:15377"/>
        <dbReference type="ChEBI" id="CHEBI:15378"/>
        <dbReference type="ChEBI" id="CHEBI:30616"/>
        <dbReference type="ChEBI" id="CHEBI:43474"/>
        <dbReference type="ChEBI" id="CHEBI:456216"/>
        <dbReference type="EC" id="3.6.4.13"/>
    </reaction>
</comment>
<dbReference type="InterPro" id="IPR001650">
    <property type="entry name" value="Helicase_C-like"/>
</dbReference>
<dbReference type="GO" id="GO:0005524">
    <property type="term" value="F:ATP binding"/>
    <property type="evidence" value="ECO:0007669"/>
    <property type="project" value="UniProtKB-UniRule"/>
</dbReference>
<organism evidence="12">
    <name type="scientific">Cuerna arida</name>
    <dbReference type="NCBI Taxonomy" id="1464854"/>
    <lineage>
        <taxon>Eukaryota</taxon>
        <taxon>Metazoa</taxon>
        <taxon>Ecdysozoa</taxon>
        <taxon>Arthropoda</taxon>
        <taxon>Hexapoda</taxon>
        <taxon>Insecta</taxon>
        <taxon>Pterygota</taxon>
        <taxon>Neoptera</taxon>
        <taxon>Paraneoptera</taxon>
        <taxon>Hemiptera</taxon>
        <taxon>Auchenorrhyncha</taxon>
        <taxon>Membracoidea</taxon>
        <taxon>Cicadellidae</taxon>
        <taxon>Cicadellinae</taxon>
        <taxon>Proconiini</taxon>
        <taxon>Cuerna</taxon>
    </lineage>
</organism>
<dbReference type="CDD" id="cd17946">
    <property type="entry name" value="DEADc_DDX24"/>
    <property type="match status" value="1"/>
</dbReference>
<feature type="region of interest" description="Disordered" evidence="8">
    <location>
        <begin position="42"/>
        <end position="80"/>
    </location>
</feature>
<dbReference type="PANTHER" id="PTHR24031">
    <property type="entry name" value="RNA HELICASE"/>
    <property type="match status" value="1"/>
</dbReference>
<evidence type="ECO:0000256" key="6">
    <source>
        <dbReference type="PROSITE-ProRule" id="PRU00552"/>
    </source>
</evidence>
<keyword evidence="4 7" id="KW-0067">ATP-binding</keyword>
<feature type="short sequence motif" description="Q motif" evidence="6">
    <location>
        <begin position="131"/>
        <end position="159"/>
    </location>
</feature>
<dbReference type="GO" id="GO:0003723">
    <property type="term" value="F:RNA binding"/>
    <property type="evidence" value="ECO:0007669"/>
    <property type="project" value="UniProtKB-UniRule"/>
</dbReference>
<evidence type="ECO:0000256" key="1">
    <source>
        <dbReference type="ARBA" id="ARBA00022741"/>
    </source>
</evidence>
<evidence type="ECO:0000256" key="5">
    <source>
        <dbReference type="ARBA" id="ARBA00022884"/>
    </source>
</evidence>
<protein>
    <recommendedName>
        <fullName evidence="7">ATP-dependent RNA helicase</fullName>
        <ecNumber evidence="7">3.6.4.13</ecNumber>
    </recommendedName>
</protein>
<dbReference type="GO" id="GO:0016787">
    <property type="term" value="F:hydrolase activity"/>
    <property type="evidence" value="ECO:0007669"/>
    <property type="project" value="UniProtKB-KW"/>
</dbReference>
<dbReference type="PROSITE" id="PS51192">
    <property type="entry name" value="HELICASE_ATP_BIND_1"/>
    <property type="match status" value="1"/>
</dbReference>
<dbReference type="InterPro" id="IPR011545">
    <property type="entry name" value="DEAD/DEAH_box_helicase_dom"/>
</dbReference>
<evidence type="ECO:0000256" key="2">
    <source>
        <dbReference type="ARBA" id="ARBA00022801"/>
    </source>
</evidence>
<gene>
    <name evidence="12" type="ORF">g.26110</name>
</gene>
<dbReference type="EMBL" id="GECZ01023071">
    <property type="protein sequence ID" value="JAS46698.1"/>
    <property type="molecule type" value="Transcribed_RNA"/>
</dbReference>
<dbReference type="InterPro" id="IPR014014">
    <property type="entry name" value="RNA_helicase_DEAD_Q_motif"/>
</dbReference>
<dbReference type="InterPro" id="IPR027417">
    <property type="entry name" value="P-loop_NTPase"/>
</dbReference>
<feature type="domain" description="Helicase ATP-binding" evidence="9">
    <location>
        <begin position="163"/>
        <end position="388"/>
    </location>
</feature>
<keyword evidence="5 7" id="KW-0694">RNA-binding</keyword>
<keyword evidence="2 7" id="KW-0378">Hydrolase</keyword>
<evidence type="ECO:0000259" key="11">
    <source>
        <dbReference type="PROSITE" id="PS51195"/>
    </source>
</evidence>
<sequence length="725" mass="81810">MGKIRKSNLGWAPVQLNEEILAGGIEGLIGIEELTDYKLERNNQNIPSKERRKNSKIKLQKPMKSANKRVSKQNKTKKTKFKVESTINETKDNNSNEDNTGKLMPALISTSTSSDENCNMLDKADTNLDTLLWSSLFVPTPVIKALMELGFKEPTEIQRLSIPPAIKGRRDILGAAETGSGKTLAFGIPIIDGILSGLNNESNTTDGEDSASESDQEDGDIDGVGCVRVINLGKADGTDQQRPAQKLWALILTPTRELAVQVKDHLVAALKYTDIKVLALVGGMSMQKQQRLLKRQPHIVIATPGRLWELISQGEPHLNNIEDIRYLVIDETDRMTEVNHFPELRSLLERINIDPVKQKQRQNFVFSATLTLVHDLPLHTKLKNKKKNKKKELVLSPSDKLKKLVNLIGMTNPKIIDVTKKTGTSELLTESSIVCTLEQKDYYLYYFLVRHPGRTLVFCNSISCVRRLASLLSLLGVRPLPLHANMLQKQRLKNLERFRDSPDGLLLATDVAARGLDIPNVQHVIHYQVPRTSETYVHRSGRTARANNEGLTLMLIETAEQRLYLRLMKTLNREKELPRFPIVSGLMEAVKLRVNLAREIDGMQLEYKRATSKVSWVQKAAEEMDLLLDEDEMPDKVNDRTAAIIKRKIEVKMKQLKMLVTKSLASRTFSYMYPSLNTAAGNFKSEQSAIEVVRSAAEDNQKKRKRGSQKPFRKKKKKQSTSNTE</sequence>
<dbReference type="AlphaFoldDB" id="A0A1B6F8Y5"/>
<evidence type="ECO:0000313" key="12">
    <source>
        <dbReference type="EMBL" id="JAS46698.1"/>
    </source>
</evidence>
<feature type="domain" description="DEAD-box RNA helicase Q" evidence="11">
    <location>
        <begin position="131"/>
        <end position="159"/>
    </location>
</feature>
<name>A0A1B6F8Y5_9HEMI</name>
<dbReference type="InterPro" id="IPR014001">
    <property type="entry name" value="Helicase_ATP-bd"/>
</dbReference>
<dbReference type="Gene3D" id="3.40.50.300">
    <property type="entry name" value="P-loop containing nucleotide triphosphate hydrolases"/>
    <property type="match status" value="2"/>
</dbReference>
<feature type="compositionally biased region" description="Basic residues" evidence="8">
    <location>
        <begin position="50"/>
        <end position="80"/>
    </location>
</feature>
<accession>A0A1B6F8Y5</accession>
<dbReference type="CDD" id="cd18787">
    <property type="entry name" value="SF2_C_DEAD"/>
    <property type="match status" value="1"/>
</dbReference>
<evidence type="ECO:0000259" key="10">
    <source>
        <dbReference type="PROSITE" id="PS51194"/>
    </source>
</evidence>
<comment type="domain">
    <text evidence="7">The Q motif is unique to and characteristic of the DEAD box family of RNA helicases and controls ATP binding and hydrolysis.</text>
</comment>
<feature type="compositionally biased region" description="Basic residues" evidence="8">
    <location>
        <begin position="702"/>
        <end position="719"/>
    </location>
</feature>
<evidence type="ECO:0000256" key="8">
    <source>
        <dbReference type="SAM" id="MobiDB-lite"/>
    </source>
</evidence>